<organism evidence="2">
    <name type="scientific">Kumanoa americana</name>
    <dbReference type="NCBI Taxonomy" id="1196377"/>
    <lineage>
        <taxon>Eukaryota</taxon>
        <taxon>Rhodophyta</taxon>
        <taxon>Florideophyceae</taxon>
        <taxon>Nemaliophycidae</taxon>
        <taxon>Batrachospermales</taxon>
        <taxon>Batrachospermaceae</taxon>
        <taxon>Kumanoa</taxon>
    </lineage>
</organism>
<dbReference type="InterPro" id="IPR019616">
    <property type="entry name" value="Ycf54"/>
</dbReference>
<comment type="similarity">
    <text evidence="1">Belongs to the ycf54 family.</text>
</comment>
<keyword evidence="2" id="KW-0934">Plastid</keyword>
<evidence type="ECO:0000256" key="1">
    <source>
        <dbReference type="ARBA" id="ARBA00043978"/>
    </source>
</evidence>
<dbReference type="Gene3D" id="3.30.70.1860">
    <property type="entry name" value="Uncharacterised protein family Ycf54"/>
    <property type="match status" value="1"/>
</dbReference>
<evidence type="ECO:0000313" key="2">
    <source>
        <dbReference type="EMBL" id="AOM67552.1"/>
    </source>
</evidence>
<dbReference type="RefSeq" id="YP_009297818.1">
    <property type="nucleotide sequence ID" value="NC_031178.1"/>
</dbReference>
<gene>
    <name evidence="2" type="primary">ycf54</name>
    <name evidence="2" type="ORF">Kuma_118</name>
</gene>
<protein>
    <recommendedName>
        <fullName evidence="3">Ycf54</fullName>
    </recommendedName>
</protein>
<dbReference type="EMBL" id="KX284725">
    <property type="protein sequence ID" value="AOM67552.1"/>
    <property type="molecule type" value="Genomic_DNA"/>
</dbReference>
<accession>A0A1C9CGR1</accession>
<name>A0A1C9CGR1_9FLOR</name>
<dbReference type="PANTHER" id="PTHR35319:SF2">
    <property type="entry name" value="YCF54"/>
    <property type="match status" value="1"/>
</dbReference>
<reference evidence="2" key="1">
    <citation type="journal article" date="2018" name="PLoS ONE">
        <title>Plastid genome analysis of three Nemaliophycidae red algal species suggests environmental adaptation for iron limited habitats.</title>
        <authorList>
            <person name="Cho C.H."/>
            <person name="Choi J.W."/>
            <person name="Lam D.W."/>
            <person name="Kim K.M."/>
            <person name="Yoon H.S."/>
        </authorList>
    </citation>
    <scope>NUCLEOTIDE SEQUENCE</scope>
</reference>
<dbReference type="AlphaFoldDB" id="A0A1C9CGR1"/>
<dbReference type="InterPro" id="IPR038409">
    <property type="entry name" value="Ycf54-like_sf"/>
</dbReference>
<dbReference type="GeneID" id="29056833"/>
<geneLocation type="plastid" evidence="2"/>
<sequence length="107" mass="12514">MTTYYFAIASQDFLFKEEPVEEILRERTNHYNSLNKPIDFWLIKNPSLINIPEILNINKKIKKPTAAIISHNPKFIEWLKLRLGFVFTGQLDTSSDVLLTYLENIAN</sequence>
<proteinExistence type="inferred from homology"/>
<dbReference type="PANTHER" id="PTHR35319">
    <property type="match status" value="1"/>
</dbReference>
<dbReference type="Pfam" id="PF10674">
    <property type="entry name" value="Ycf54"/>
    <property type="match status" value="1"/>
</dbReference>
<evidence type="ECO:0008006" key="3">
    <source>
        <dbReference type="Google" id="ProtNLM"/>
    </source>
</evidence>